<name>A0A1U9NKH7_9BACT</name>
<comment type="catalytic activity">
    <reaction evidence="9">
        <text>Hydrolysis of dipeptides, preferentially hydrophobic dipeptides including prolyl amino acids.</text>
        <dbReference type="EC" id="3.4.13.18"/>
    </reaction>
</comment>
<dbReference type="GO" id="GO:0046872">
    <property type="term" value="F:metal ion binding"/>
    <property type="evidence" value="ECO:0007669"/>
    <property type="project" value="UniProtKB-KW"/>
</dbReference>
<dbReference type="Pfam" id="PF01546">
    <property type="entry name" value="Peptidase_M20"/>
    <property type="match status" value="1"/>
</dbReference>
<dbReference type="FunFam" id="3.40.630.10:FF:000015">
    <property type="entry name" value="Aminoacyl-histidine dipeptidase PepD"/>
    <property type="match status" value="1"/>
</dbReference>
<protein>
    <recommendedName>
        <fullName evidence="13">Cytosol non-specific dipeptidase</fullName>
        <ecNumber evidence="10">3.4.13.18</ecNumber>
    </recommendedName>
    <alternativeName>
        <fullName evidence="16">Aminoacyl-histidine dipeptidase</fullName>
    </alternativeName>
    <alternativeName>
        <fullName evidence="15">Beta-alanyl-histidine dipeptidase</fullName>
    </alternativeName>
    <alternativeName>
        <fullName evidence="14">Carnosinase</fullName>
    </alternativeName>
    <alternativeName>
        <fullName evidence="11">Peptidase D</fullName>
    </alternativeName>
    <alternativeName>
        <fullName evidence="17">Xaa-His dipeptidase</fullName>
    </alternativeName>
</protein>
<keyword evidence="3" id="KW-0645">Protease</keyword>
<feature type="domain" description="Peptidase M20 dimerisation" evidence="18">
    <location>
        <begin position="207"/>
        <end position="291"/>
    </location>
</feature>
<dbReference type="Pfam" id="PF07687">
    <property type="entry name" value="M20_dimer"/>
    <property type="match status" value="1"/>
</dbReference>
<dbReference type="AlphaFoldDB" id="A0A1U9NKH7"/>
<keyword evidence="4" id="KW-0479">Metal-binding</keyword>
<dbReference type="RefSeq" id="WP_146661190.1">
    <property type="nucleotide sequence ID" value="NZ_CP019791.1"/>
</dbReference>
<dbReference type="PIRSF" id="PIRSF016599">
    <property type="entry name" value="Xaa-His_dipept"/>
    <property type="match status" value="1"/>
</dbReference>
<proteinExistence type="inferred from homology"/>
<evidence type="ECO:0000256" key="8">
    <source>
        <dbReference type="ARBA" id="ARBA00023285"/>
    </source>
</evidence>
<keyword evidence="6" id="KW-0862">Zinc</keyword>
<evidence type="ECO:0000256" key="4">
    <source>
        <dbReference type="ARBA" id="ARBA00022723"/>
    </source>
</evidence>
<evidence type="ECO:0000256" key="6">
    <source>
        <dbReference type="ARBA" id="ARBA00022833"/>
    </source>
</evidence>
<keyword evidence="7" id="KW-0482">Metalloprotease</keyword>
<evidence type="ECO:0000256" key="5">
    <source>
        <dbReference type="ARBA" id="ARBA00022801"/>
    </source>
</evidence>
<accession>A0A1U9NKH7</accession>
<evidence type="ECO:0000313" key="19">
    <source>
        <dbReference type="EMBL" id="AQT68307.1"/>
    </source>
</evidence>
<dbReference type="OrthoDB" id="9773892at2"/>
<keyword evidence="8" id="KW-0170">Cobalt</keyword>
<dbReference type="Proteomes" id="UP000189674">
    <property type="component" value="Chromosome"/>
</dbReference>
<dbReference type="EMBL" id="CP019791">
    <property type="protein sequence ID" value="AQT68307.1"/>
    <property type="molecule type" value="Genomic_DNA"/>
</dbReference>
<reference evidence="20" key="1">
    <citation type="submission" date="2017-02" db="EMBL/GenBank/DDBJ databases">
        <title>Comparative genomics and description of representatives of a novel lineage of planctomycetes thriving in anoxic sediments.</title>
        <authorList>
            <person name="Spring S."/>
            <person name="Bunk B."/>
            <person name="Sproer C."/>
        </authorList>
    </citation>
    <scope>NUCLEOTIDE SEQUENCE [LARGE SCALE GENOMIC DNA]</scope>
    <source>
        <strain evidence="20">ST-NAGAB-D1</strain>
    </source>
</reference>
<evidence type="ECO:0000256" key="15">
    <source>
        <dbReference type="ARBA" id="ARBA00076004"/>
    </source>
</evidence>
<dbReference type="Gene3D" id="3.40.630.10">
    <property type="entry name" value="Zn peptidases"/>
    <property type="match status" value="2"/>
</dbReference>
<evidence type="ECO:0000256" key="17">
    <source>
        <dbReference type="ARBA" id="ARBA00078074"/>
    </source>
</evidence>
<dbReference type="NCBIfam" id="TIGR01893">
    <property type="entry name" value="aa-his-dipept"/>
    <property type="match status" value="1"/>
</dbReference>
<dbReference type="PANTHER" id="PTHR43501">
    <property type="entry name" value="CYTOSOL NON-SPECIFIC DIPEPTIDASE"/>
    <property type="match status" value="1"/>
</dbReference>
<comment type="similarity">
    <text evidence="12">Belongs to the peptidase M20C family.</text>
</comment>
<comment type="cofactor">
    <cofactor evidence="2">
        <name>Zn(2+)</name>
        <dbReference type="ChEBI" id="CHEBI:29105"/>
    </cofactor>
</comment>
<dbReference type="EC" id="3.4.13.18" evidence="10"/>
<sequence length="485" mass="52895">MKLSDAKAQNVWDIFRRISQIPRPSKHEEQICQWLKDFANKHRFKWQSDHVNNIVIHVPATPGMENSLPVTLQGHVDMVCEKTPDSTHDFSKDPITIIEKDGWATADKTTLGADNGIGVAISLALATDDTVKHPPLELLFTVDEETGLTGAAELQANFIKGRKLINIDTEDEGVFTIGCAGGIQTEIALPVNFVSADPKAVQMTIEIDGLAGGHSGVNIHEQRANAIKLLGRVLSSINDELNINICHLQGGSAHNAIPRNASAMIAFAEDQKYALDKKINDLQTSLANELGPRDSKLKILVHDPSTPSEKTLDTDSTKSTIDLIIALPDGVDRYSFDVEGLVETSNNIATLSTDIEDGMINIMSSQRSCIDSALSRITGRIEATAKLAGANPVTNGKYPGWEPNPDSDLLNISREVYKKVRGKETKIEAIHAGLECGLLGEKFEGMDMISIGATIENPHSPQERVNIESVDHLWNFLKALLPELN</sequence>
<dbReference type="FunFam" id="3.40.630.10:FF:000018">
    <property type="entry name" value="Aminoacyl-histidine dipeptidase PepD"/>
    <property type="match status" value="1"/>
</dbReference>
<evidence type="ECO:0000256" key="1">
    <source>
        <dbReference type="ARBA" id="ARBA00001941"/>
    </source>
</evidence>
<keyword evidence="19" id="KW-0224">Dipeptidase</keyword>
<dbReference type="GO" id="GO:0070573">
    <property type="term" value="F:metallodipeptidase activity"/>
    <property type="evidence" value="ECO:0007669"/>
    <property type="project" value="TreeGrafter"/>
</dbReference>
<evidence type="ECO:0000256" key="9">
    <source>
        <dbReference type="ARBA" id="ARBA00036421"/>
    </source>
</evidence>
<dbReference type="InterPro" id="IPR001160">
    <property type="entry name" value="Peptidase_M20C"/>
</dbReference>
<evidence type="ECO:0000256" key="10">
    <source>
        <dbReference type="ARBA" id="ARBA00038976"/>
    </source>
</evidence>
<evidence type="ECO:0000256" key="2">
    <source>
        <dbReference type="ARBA" id="ARBA00001947"/>
    </source>
</evidence>
<evidence type="ECO:0000256" key="11">
    <source>
        <dbReference type="ARBA" id="ARBA00044252"/>
    </source>
</evidence>
<organism evidence="19 20">
    <name type="scientific">Anaerohalosphaera lusitana</name>
    <dbReference type="NCBI Taxonomy" id="1936003"/>
    <lineage>
        <taxon>Bacteria</taxon>
        <taxon>Pseudomonadati</taxon>
        <taxon>Planctomycetota</taxon>
        <taxon>Phycisphaerae</taxon>
        <taxon>Sedimentisphaerales</taxon>
        <taxon>Anaerohalosphaeraceae</taxon>
        <taxon>Anaerohalosphaera</taxon>
    </lineage>
</organism>
<gene>
    <name evidence="19" type="primary">pepD</name>
    <name evidence="19" type="ORF">STSP2_01465</name>
</gene>
<comment type="cofactor">
    <cofactor evidence="1">
        <name>Co(2+)</name>
        <dbReference type="ChEBI" id="CHEBI:48828"/>
    </cofactor>
</comment>
<evidence type="ECO:0000256" key="7">
    <source>
        <dbReference type="ARBA" id="ARBA00023049"/>
    </source>
</evidence>
<keyword evidence="5 19" id="KW-0378">Hydrolase</keyword>
<evidence type="ECO:0000256" key="13">
    <source>
        <dbReference type="ARBA" id="ARBA00071271"/>
    </source>
</evidence>
<evidence type="ECO:0000256" key="3">
    <source>
        <dbReference type="ARBA" id="ARBA00022670"/>
    </source>
</evidence>
<evidence type="ECO:0000256" key="16">
    <source>
        <dbReference type="ARBA" id="ARBA00077688"/>
    </source>
</evidence>
<evidence type="ECO:0000313" key="20">
    <source>
        <dbReference type="Proteomes" id="UP000189674"/>
    </source>
</evidence>
<dbReference type="InterPro" id="IPR036264">
    <property type="entry name" value="Bact_exopeptidase_dim_dom"/>
</dbReference>
<dbReference type="STRING" id="1936003.STSP2_01465"/>
<dbReference type="GO" id="GO:0005829">
    <property type="term" value="C:cytosol"/>
    <property type="evidence" value="ECO:0007669"/>
    <property type="project" value="TreeGrafter"/>
</dbReference>
<dbReference type="SUPFAM" id="SSF55031">
    <property type="entry name" value="Bacterial exopeptidase dimerisation domain"/>
    <property type="match status" value="1"/>
</dbReference>
<dbReference type="InterPro" id="IPR002933">
    <property type="entry name" value="Peptidase_M20"/>
</dbReference>
<evidence type="ECO:0000256" key="14">
    <source>
        <dbReference type="ARBA" id="ARBA00075285"/>
    </source>
</evidence>
<keyword evidence="20" id="KW-1185">Reference proteome</keyword>
<dbReference type="CDD" id="cd03890">
    <property type="entry name" value="M20_pepD"/>
    <property type="match status" value="1"/>
</dbReference>
<dbReference type="GO" id="GO:0006508">
    <property type="term" value="P:proteolysis"/>
    <property type="evidence" value="ECO:0007669"/>
    <property type="project" value="UniProtKB-KW"/>
</dbReference>
<evidence type="ECO:0000256" key="12">
    <source>
        <dbReference type="ARBA" id="ARBA00061423"/>
    </source>
</evidence>
<dbReference type="KEGG" id="alus:STSP2_01465"/>
<dbReference type="PANTHER" id="PTHR43501:SF1">
    <property type="entry name" value="CYTOSOL NON-SPECIFIC DIPEPTIDASE"/>
    <property type="match status" value="1"/>
</dbReference>
<dbReference type="InterPro" id="IPR011650">
    <property type="entry name" value="Peptidase_M20_dimer"/>
</dbReference>
<evidence type="ECO:0000259" key="18">
    <source>
        <dbReference type="Pfam" id="PF07687"/>
    </source>
</evidence>
<dbReference type="PRINTS" id="PR00934">
    <property type="entry name" value="XHISDIPTASE"/>
</dbReference>
<dbReference type="SUPFAM" id="SSF53187">
    <property type="entry name" value="Zn-dependent exopeptidases"/>
    <property type="match status" value="1"/>
</dbReference>